<feature type="domain" description="TGF-beta family profile" evidence="17">
    <location>
        <begin position="252"/>
        <end position="368"/>
    </location>
</feature>
<dbReference type="Gene3D" id="2.10.90.10">
    <property type="entry name" value="Cystine-knot cytokines"/>
    <property type="match status" value="1"/>
</dbReference>
<keyword evidence="10" id="KW-0325">Glycoprotein</keyword>
<feature type="region of interest" description="Disordered" evidence="15">
    <location>
        <begin position="203"/>
        <end position="272"/>
    </location>
</feature>
<keyword evidence="19" id="KW-1185">Reference proteome</keyword>
<evidence type="ECO:0000313" key="18">
    <source>
        <dbReference type="EMBL" id="KAG2461707.1"/>
    </source>
</evidence>
<keyword evidence="6" id="KW-0833">Ubl conjugation pathway</keyword>
<feature type="compositionally biased region" description="Basic and acidic residues" evidence="15">
    <location>
        <begin position="231"/>
        <end position="247"/>
    </location>
</feature>
<evidence type="ECO:0000259" key="17">
    <source>
        <dbReference type="PROSITE" id="PS51362"/>
    </source>
</evidence>
<evidence type="ECO:0000256" key="14">
    <source>
        <dbReference type="RuleBase" id="RU000354"/>
    </source>
</evidence>
<comment type="similarity">
    <text evidence="2">Belongs to the TGF-beta family. GDNF subfamily.</text>
</comment>
<gene>
    <name evidence="18" type="primary">Artn</name>
    <name evidence="18" type="ORF">GTO96_0008541</name>
</gene>
<dbReference type="FunFam" id="2.10.90.10:FF:000032">
    <property type="entry name" value="Artemin"/>
    <property type="match status" value="1"/>
</dbReference>
<feature type="non-terminal residue" evidence="18">
    <location>
        <position position="369"/>
    </location>
</feature>
<dbReference type="Pfam" id="PF00019">
    <property type="entry name" value="TGF_beta"/>
    <property type="match status" value="1"/>
</dbReference>
<dbReference type="SUPFAM" id="SSF57501">
    <property type="entry name" value="Cystine-knot cytokines"/>
    <property type="match status" value="1"/>
</dbReference>
<evidence type="ECO:0000256" key="10">
    <source>
        <dbReference type="ARBA" id="ARBA00023180"/>
    </source>
</evidence>
<dbReference type="GO" id="GO:0006508">
    <property type="term" value="P:proteolysis"/>
    <property type="evidence" value="ECO:0007669"/>
    <property type="project" value="UniProtKB-KW"/>
</dbReference>
<dbReference type="CDD" id="cd22757">
    <property type="entry name" value="OTU_P87_VP80-like"/>
    <property type="match status" value="1"/>
</dbReference>
<dbReference type="SUPFAM" id="SSF54001">
    <property type="entry name" value="Cysteine proteinases"/>
    <property type="match status" value="1"/>
</dbReference>
<evidence type="ECO:0000259" key="16">
    <source>
        <dbReference type="PROSITE" id="PS50802"/>
    </source>
</evidence>
<comment type="function">
    <text evidence="11">Growth factor that supports the survival of sensory and sympathetic peripheral neurons in culture and also supports the survival of dopaminergic neurons of the ventral mid-brain. Acts by binding to its coreceptor, GFRA3, leading to autophosphorylation and activation of the RET receptor. Strong attractant of gut hematopoietic cells thus promoting the formation Peyer's patch-like structures, a major component of the gut-associated lymphoid tissue.</text>
</comment>
<evidence type="ECO:0000256" key="9">
    <source>
        <dbReference type="ARBA" id="ARBA00023157"/>
    </source>
</evidence>
<dbReference type="PROSITE" id="PS50802">
    <property type="entry name" value="OTU"/>
    <property type="match status" value="1"/>
</dbReference>
<evidence type="ECO:0000256" key="12">
    <source>
        <dbReference type="ARBA" id="ARBA00063068"/>
    </source>
</evidence>
<dbReference type="SMART" id="SM00204">
    <property type="entry name" value="TGFB"/>
    <property type="match status" value="1"/>
</dbReference>
<dbReference type="PANTHER" id="PTHR12173">
    <property type="entry name" value="GDNF SUBFAMILY OF TGF-BETA FAMILY"/>
    <property type="match status" value="1"/>
</dbReference>
<name>A0A8X7X4K1_POLSE</name>
<dbReference type="GO" id="GO:0007399">
    <property type="term" value="P:nervous system development"/>
    <property type="evidence" value="ECO:0007669"/>
    <property type="project" value="UniProtKB-ARBA"/>
</dbReference>
<dbReference type="PROSITE" id="PS51362">
    <property type="entry name" value="TGF_BETA_2"/>
    <property type="match status" value="1"/>
</dbReference>
<evidence type="ECO:0000256" key="13">
    <source>
        <dbReference type="ARBA" id="ARBA00074181"/>
    </source>
</evidence>
<evidence type="ECO:0000256" key="5">
    <source>
        <dbReference type="ARBA" id="ARBA00022729"/>
    </source>
</evidence>
<comment type="caution">
    <text evidence="18">The sequence shown here is derived from an EMBL/GenBank/DDBJ whole genome shotgun (WGS) entry which is preliminary data.</text>
</comment>
<keyword evidence="9" id="KW-1015">Disulfide bond</keyword>
<keyword evidence="3" id="KW-0964">Secreted</keyword>
<dbReference type="InterPro" id="IPR043401">
    <property type="entry name" value="GDNF_fam"/>
</dbReference>
<evidence type="ECO:0000256" key="11">
    <source>
        <dbReference type="ARBA" id="ARBA00058643"/>
    </source>
</evidence>
<dbReference type="Proteomes" id="UP000886611">
    <property type="component" value="Unassembled WGS sequence"/>
</dbReference>
<dbReference type="GO" id="GO:0008234">
    <property type="term" value="F:cysteine-type peptidase activity"/>
    <property type="evidence" value="ECO:0007669"/>
    <property type="project" value="UniProtKB-KW"/>
</dbReference>
<evidence type="ECO:0000256" key="3">
    <source>
        <dbReference type="ARBA" id="ARBA00022525"/>
    </source>
</evidence>
<dbReference type="EMBL" id="JAATIS010004524">
    <property type="protein sequence ID" value="KAG2461707.1"/>
    <property type="molecule type" value="Genomic_DNA"/>
</dbReference>
<evidence type="ECO:0000256" key="8">
    <source>
        <dbReference type="ARBA" id="ARBA00023030"/>
    </source>
</evidence>
<evidence type="ECO:0000256" key="7">
    <source>
        <dbReference type="ARBA" id="ARBA00022807"/>
    </source>
</evidence>
<proteinExistence type="inferred from homology"/>
<protein>
    <recommendedName>
        <fullName evidence="13">Artemin</fullName>
    </recommendedName>
</protein>
<accession>A0A8X7X4K1</accession>
<dbReference type="Gene3D" id="3.90.70.80">
    <property type="match status" value="1"/>
</dbReference>
<dbReference type="AlphaFoldDB" id="A0A8X7X4K1"/>
<comment type="subunit">
    <text evidence="12">Homodimer; disulfide-linked. Interacts with GFRA3 coreceptor and RET: forms a 2:2:2 ternary complex composed of ARTN ligand, GFRA3 and RET receptor.</text>
</comment>
<dbReference type="GO" id="GO:0030116">
    <property type="term" value="F:glial cell-derived neurotrophic factor receptor binding"/>
    <property type="evidence" value="ECO:0007669"/>
    <property type="project" value="InterPro"/>
</dbReference>
<keyword evidence="7" id="KW-0378">Hydrolase</keyword>
<comment type="subcellular location">
    <subcellularLocation>
        <location evidence="1">Secreted</location>
    </subcellularLocation>
</comment>
<organism evidence="18 19">
    <name type="scientific">Polypterus senegalus</name>
    <name type="common">Senegal bichir</name>
    <dbReference type="NCBI Taxonomy" id="55291"/>
    <lineage>
        <taxon>Eukaryota</taxon>
        <taxon>Metazoa</taxon>
        <taxon>Chordata</taxon>
        <taxon>Craniata</taxon>
        <taxon>Vertebrata</taxon>
        <taxon>Euteleostomi</taxon>
        <taxon>Actinopterygii</taxon>
        <taxon>Polypteriformes</taxon>
        <taxon>Polypteridae</taxon>
        <taxon>Polypterus</taxon>
    </lineage>
</organism>
<evidence type="ECO:0000256" key="1">
    <source>
        <dbReference type="ARBA" id="ARBA00004613"/>
    </source>
</evidence>
<dbReference type="InterPro" id="IPR001839">
    <property type="entry name" value="TGF-b_C"/>
</dbReference>
<feature type="compositionally biased region" description="Basic residues" evidence="15">
    <location>
        <begin position="248"/>
        <end position="259"/>
    </location>
</feature>
<dbReference type="InterPro" id="IPR003323">
    <property type="entry name" value="OTU_dom"/>
</dbReference>
<feature type="domain" description="OTU" evidence="16">
    <location>
        <begin position="31"/>
        <end position="161"/>
    </location>
</feature>
<keyword evidence="5" id="KW-0732">Signal</keyword>
<keyword evidence="8 14" id="KW-0339">Growth factor</keyword>
<keyword evidence="4" id="KW-0645">Protease</keyword>
<feature type="non-terminal residue" evidence="18">
    <location>
        <position position="1"/>
    </location>
</feature>
<dbReference type="InterPro" id="IPR029034">
    <property type="entry name" value="Cystine-knot_cytokine"/>
</dbReference>
<dbReference type="GO" id="GO:0030971">
    <property type="term" value="F:receptor tyrosine kinase binding"/>
    <property type="evidence" value="ECO:0007669"/>
    <property type="project" value="InterPro"/>
</dbReference>
<evidence type="ECO:0000313" key="19">
    <source>
        <dbReference type="Proteomes" id="UP000886611"/>
    </source>
</evidence>
<evidence type="ECO:0000256" key="2">
    <source>
        <dbReference type="ARBA" id="ARBA00009832"/>
    </source>
</evidence>
<evidence type="ECO:0000256" key="4">
    <source>
        <dbReference type="ARBA" id="ARBA00022670"/>
    </source>
</evidence>
<dbReference type="GO" id="GO:0005576">
    <property type="term" value="C:extracellular region"/>
    <property type="evidence" value="ECO:0007669"/>
    <property type="project" value="UniProtKB-SubCell"/>
</dbReference>
<dbReference type="GO" id="GO:0008083">
    <property type="term" value="F:growth factor activity"/>
    <property type="evidence" value="ECO:0007669"/>
    <property type="project" value="UniProtKB-KW"/>
</dbReference>
<dbReference type="CDD" id="cd19381">
    <property type="entry name" value="TGF_beta_Artemin"/>
    <property type="match status" value="1"/>
</dbReference>
<evidence type="ECO:0000256" key="15">
    <source>
        <dbReference type="SAM" id="MobiDB-lite"/>
    </source>
</evidence>
<dbReference type="InterPro" id="IPR038765">
    <property type="entry name" value="Papain-like_cys_pep_sf"/>
</dbReference>
<sequence length="369" mass="41972">MPVKHLRFTSSDLGGEMSIEVITINQRTVTYRVASMPGDDACLFHSLCYILHGPIRLNLDIRGNIMSYVLNDWDRFKVWTDDGTEDIYTTQEHYKSEMLKPFTYASACELMAAGELFGCRFQVYRNGQIFYTFGEPPMPLKHFRFTGDDLSSGHFDVYECFNSQKLDAKLSMKPVVCLQCLTDAECQFNTSPANTNVIETNHETQTDYDSSNPSCEKTVKRGLDPSLSEFPDDHQNRWERSPSDSLRHKASRKSRKKPKPSPSPRGDSRGCKVRTLHVRVRDLGLGYDSDEIVLFKYCAGSCQRARTNHDLTLSKLLQQKVIHSGRGEEKISAHPCCRPTRYEPVSFMDVQNTWQTVEKLSAAECSCVG</sequence>
<keyword evidence="7" id="KW-0788">Thiol protease</keyword>
<evidence type="ECO:0000256" key="6">
    <source>
        <dbReference type="ARBA" id="ARBA00022786"/>
    </source>
</evidence>
<reference evidence="18 19" key="1">
    <citation type="journal article" date="2021" name="Cell">
        <title>Tracing the genetic footprints of vertebrate landing in non-teleost ray-finned fishes.</title>
        <authorList>
            <person name="Bi X."/>
            <person name="Wang K."/>
            <person name="Yang L."/>
            <person name="Pan H."/>
            <person name="Jiang H."/>
            <person name="Wei Q."/>
            <person name="Fang M."/>
            <person name="Yu H."/>
            <person name="Zhu C."/>
            <person name="Cai Y."/>
            <person name="He Y."/>
            <person name="Gan X."/>
            <person name="Zeng H."/>
            <person name="Yu D."/>
            <person name="Zhu Y."/>
            <person name="Jiang H."/>
            <person name="Qiu Q."/>
            <person name="Yang H."/>
            <person name="Zhang Y.E."/>
            <person name="Wang W."/>
            <person name="Zhu M."/>
            <person name="He S."/>
            <person name="Zhang G."/>
        </authorList>
    </citation>
    <scope>NUCLEOTIDE SEQUENCE [LARGE SCALE GENOMIC DNA]</scope>
    <source>
        <strain evidence="18">Bchr_013</strain>
    </source>
</reference>
<dbReference type="PANTHER" id="PTHR12173:SF8">
    <property type="entry name" value="PERSEPHIN"/>
    <property type="match status" value="1"/>
</dbReference>